<comment type="caution">
    <text evidence="1">The sequence shown here is derived from an EMBL/GenBank/DDBJ whole genome shotgun (WGS) entry which is preliminary data.</text>
</comment>
<dbReference type="EMBL" id="CAJOBG010056176">
    <property type="protein sequence ID" value="CAF4519877.1"/>
    <property type="molecule type" value="Genomic_DNA"/>
</dbReference>
<evidence type="ECO:0000313" key="2">
    <source>
        <dbReference type="Proteomes" id="UP000663866"/>
    </source>
</evidence>
<keyword evidence="2" id="KW-1185">Reference proteome</keyword>
<feature type="non-terminal residue" evidence="1">
    <location>
        <position position="1"/>
    </location>
</feature>
<organism evidence="1 2">
    <name type="scientific">Rotaria magnacalcarata</name>
    <dbReference type="NCBI Taxonomy" id="392030"/>
    <lineage>
        <taxon>Eukaryota</taxon>
        <taxon>Metazoa</taxon>
        <taxon>Spiralia</taxon>
        <taxon>Gnathifera</taxon>
        <taxon>Rotifera</taxon>
        <taxon>Eurotatoria</taxon>
        <taxon>Bdelloidea</taxon>
        <taxon>Philodinida</taxon>
        <taxon>Philodinidae</taxon>
        <taxon>Rotaria</taxon>
    </lineage>
</organism>
<protein>
    <submittedName>
        <fullName evidence="1">Uncharacterized protein</fullName>
    </submittedName>
</protein>
<dbReference type="AlphaFoldDB" id="A0A820WU71"/>
<name>A0A820WU71_9BILA</name>
<gene>
    <name evidence="1" type="ORF">OVN521_LOCUS41786</name>
</gene>
<accession>A0A820WU71</accession>
<dbReference type="Proteomes" id="UP000663866">
    <property type="component" value="Unassembled WGS sequence"/>
</dbReference>
<sequence>MLLNYKNVVLSWDATGSIIQEKKDSASLLYYELSITLPGIVSENSIVPVTFMISDAHSLVFPVKPFPRPRIVLSDRAQISLIAALQLWNNESMKDFLHRAYRIVNDNADDTDLQKTNIHACLAHVLLDVRKTINKFIDERYRELTMWSIALLINTSSWFEFKHNWKLICLVLLKLHFGEDDHDREAQDALLEKINNI</sequence>
<reference evidence="1" key="1">
    <citation type="submission" date="2021-02" db="EMBL/GenBank/DDBJ databases">
        <authorList>
            <person name="Nowell W R."/>
        </authorList>
    </citation>
    <scope>NUCLEOTIDE SEQUENCE</scope>
</reference>
<evidence type="ECO:0000313" key="1">
    <source>
        <dbReference type="EMBL" id="CAF4519877.1"/>
    </source>
</evidence>
<proteinExistence type="predicted"/>